<gene>
    <name evidence="1" type="ORF">DHETER_LOCUS6129</name>
</gene>
<organism evidence="1 2">
    <name type="scientific">Dentiscutata heterogama</name>
    <dbReference type="NCBI Taxonomy" id="1316150"/>
    <lineage>
        <taxon>Eukaryota</taxon>
        <taxon>Fungi</taxon>
        <taxon>Fungi incertae sedis</taxon>
        <taxon>Mucoromycota</taxon>
        <taxon>Glomeromycotina</taxon>
        <taxon>Glomeromycetes</taxon>
        <taxon>Diversisporales</taxon>
        <taxon>Gigasporaceae</taxon>
        <taxon>Dentiscutata</taxon>
    </lineage>
</organism>
<sequence>MSSELIFDFSQEILNLLKNNDEYNVIIHVGEGENEKTFQAHSLILRARCSYYETALSKKWAKKENDSNILRHPDITSKVFKIIL</sequence>
<comment type="caution">
    <text evidence="1">The sequence shown here is derived from an EMBL/GenBank/DDBJ whole genome shotgun (WGS) entry which is preliminary data.</text>
</comment>
<dbReference type="Proteomes" id="UP000789702">
    <property type="component" value="Unassembled WGS sequence"/>
</dbReference>
<keyword evidence="2" id="KW-1185">Reference proteome</keyword>
<evidence type="ECO:0000313" key="2">
    <source>
        <dbReference type="Proteomes" id="UP000789702"/>
    </source>
</evidence>
<name>A0ACA9M6R1_9GLOM</name>
<evidence type="ECO:0000313" key="1">
    <source>
        <dbReference type="EMBL" id="CAG8572612.1"/>
    </source>
</evidence>
<protein>
    <submittedName>
        <fullName evidence="1">5062_t:CDS:1</fullName>
    </submittedName>
</protein>
<proteinExistence type="predicted"/>
<reference evidence="1" key="1">
    <citation type="submission" date="2021-06" db="EMBL/GenBank/DDBJ databases">
        <authorList>
            <person name="Kallberg Y."/>
            <person name="Tangrot J."/>
            <person name="Rosling A."/>
        </authorList>
    </citation>
    <scope>NUCLEOTIDE SEQUENCE</scope>
    <source>
        <strain evidence="1">IL203A</strain>
    </source>
</reference>
<feature type="non-terminal residue" evidence="1">
    <location>
        <position position="84"/>
    </location>
</feature>
<accession>A0ACA9M6R1</accession>
<dbReference type="EMBL" id="CAJVPU010007423">
    <property type="protein sequence ID" value="CAG8572612.1"/>
    <property type="molecule type" value="Genomic_DNA"/>
</dbReference>